<name>A0A820KFT4_9BILA</name>
<protein>
    <submittedName>
        <fullName evidence="1">Uncharacterized protein</fullName>
    </submittedName>
</protein>
<organism evidence="1 2">
    <name type="scientific">Rotaria sordida</name>
    <dbReference type="NCBI Taxonomy" id="392033"/>
    <lineage>
        <taxon>Eukaryota</taxon>
        <taxon>Metazoa</taxon>
        <taxon>Spiralia</taxon>
        <taxon>Gnathifera</taxon>
        <taxon>Rotifera</taxon>
        <taxon>Eurotatoria</taxon>
        <taxon>Bdelloidea</taxon>
        <taxon>Philodinida</taxon>
        <taxon>Philodinidae</taxon>
        <taxon>Rotaria</taxon>
    </lineage>
</organism>
<sequence length="62" mass="6977">KTLPREIVTINGQETIVCLSCAEKGYSNGTIPHLSLIHSNIKYNKVLALLNRTFRALYELSM</sequence>
<feature type="non-terminal residue" evidence="1">
    <location>
        <position position="1"/>
    </location>
</feature>
<dbReference type="AlphaFoldDB" id="A0A820KFT4"/>
<gene>
    <name evidence="1" type="ORF">FNK824_LOCUS41974</name>
</gene>
<proteinExistence type="predicted"/>
<reference evidence="1" key="1">
    <citation type="submission" date="2021-02" db="EMBL/GenBank/DDBJ databases">
        <authorList>
            <person name="Nowell W R."/>
        </authorList>
    </citation>
    <scope>NUCLEOTIDE SEQUENCE</scope>
</reference>
<dbReference type="EMBL" id="CAJOBE010045287">
    <property type="protein sequence ID" value="CAF4339908.1"/>
    <property type="molecule type" value="Genomic_DNA"/>
</dbReference>
<evidence type="ECO:0000313" key="2">
    <source>
        <dbReference type="Proteomes" id="UP000663874"/>
    </source>
</evidence>
<comment type="caution">
    <text evidence="1">The sequence shown here is derived from an EMBL/GenBank/DDBJ whole genome shotgun (WGS) entry which is preliminary data.</text>
</comment>
<evidence type="ECO:0000313" key="1">
    <source>
        <dbReference type="EMBL" id="CAF4339908.1"/>
    </source>
</evidence>
<accession>A0A820KFT4</accession>
<dbReference type="Proteomes" id="UP000663874">
    <property type="component" value="Unassembled WGS sequence"/>
</dbReference>